<evidence type="ECO:0000313" key="1">
    <source>
        <dbReference type="EMBL" id="EKS26261.1"/>
    </source>
</evidence>
<evidence type="ECO:0000313" key="2">
    <source>
        <dbReference type="Proteomes" id="UP000001342"/>
    </source>
</evidence>
<evidence type="ECO:0008006" key="3">
    <source>
        <dbReference type="Google" id="ProtNLM"/>
    </source>
</evidence>
<comment type="caution">
    <text evidence="1">The sequence shown here is derived from an EMBL/GenBank/DDBJ whole genome shotgun (WGS) entry which is preliminary data.</text>
</comment>
<dbReference type="Proteomes" id="UP000001342">
    <property type="component" value="Unassembled WGS sequence"/>
</dbReference>
<reference evidence="1 2" key="1">
    <citation type="submission" date="2012-04" db="EMBL/GenBank/DDBJ databases">
        <title>The Genome Sequence of Afipia felis ATCC 53690.</title>
        <authorList>
            <consortium name="The Broad Institute Genome Sequencing Platform"/>
            <person name="Earl A."/>
            <person name="Ward D."/>
            <person name="Feldgarden M."/>
            <person name="Gevers D."/>
            <person name="Huys G."/>
            <person name="Walker B."/>
            <person name="Young S.K."/>
            <person name="Zeng Q."/>
            <person name="Gargeya S."/>
            <person name="Fitzgerald M."/>
            <person name="Haas B."/>
            <person name="Abouelleil A."/>
            <person name="Alvarado L."/>
            <person name="Arachchi H.M."/>
            <person name="Berlin A."/>
            <person name="Chapman S.B."/>
            <person name="Goldberg J."/>
            <person name="Griggs A."/>
            <person name="Gujja S."/>
            <person name="Hansen M."/>
            <person name="Howarth C."/>
            <person name="Imamovic A."/>
            <person name="Larimer J."/>
            <person name="McCowen C."/>
            <person name="Montmayeur A."/>
            <person name="Murphy C."/>
            <person name="Neiman D."/>
            <person name="Pearson M."/>
            <person name="Priest M."/>
            <person name="Roberts A."/>
            <person name="Saif S."/>
            <person name="Shea T."/>
            <person name="Sisk P."/>
            <person name="Sykes S."/>
            <person name="Wortman J."/>
            <person name="Nusbaum C."/>
            <person name="Birren B."/>
        </authorList>
    </citation>
    <scope>NUCLEOTIDE SEQUENCE [LARGE SCALE GENOMIC DNA]</scope>
    <source>
        <strain evidence="1 2">ATCC 53690</strain>
    </source>
</reference>
<proteinExistence type="predicted"/>
<organism evidence="1 2">
    <name type="scientific">Afipia felis ATCC 53690</name>
    <dbReference type="NCBI Taxonomy" id="883080"/>
    <lineage>
        <taxon>Bacteria</taxon>
        <taxon>Pseudomonadati</taxon>
        <taxon>Pseudomonadota</taxon>
        <taxon>Alphaproteobacteria</taxon>
        <taxon>Hyphomicrobiales</taxon>
        <taxon>Nitrobacteraceae</taxon>
        <taxon>Afipia</taxon>
    </lineage>
</organism>
<keyword evidence="2" id="KW-1185">Reference proteome</keyword>
<gene>
    <name evidence="1" type="ORF">HMPREF9697_04043</name>
</gene>
<name>A0ABP2SA08_AFIFE</name>
<accession>A0ABP2SA08</accession>
<dbReference type="EMBL" id="AGWZ01000011">
    <property type="protein sequence ID" value="EKS26261.1"/>
    <property type="molecule type" value="Genomic_DNA"/>
</dbReference>
<sequence>MTTHRQAGMAIMLMIVGAAALAGGGRIPVSLFATTKAEAAAASKLGDLSKFQTIAADTKALADKGDLAGAKTRIKDLEMTWDEAEGGLKSRAAADWHVLDKAIDRALQALRASVPDPAACKQALADLLAVMDGMSGKTSR</sequence>
<protein>
    <recommendedName>
        <fullName evidence="3">Histidine kinase</fullName>
    </recommendedName>
</protein>